<keyword evidence="12" id="KW-1185">Reference proteome</keyword>
<dbReference type="Gene3D" id="3.40.50.300">
    <property type="entry name" value="P-loop containing nucleotide triphosphate hydrolases"/>
    <property type="match status" value="1"/>
</dbReference>
<feature type="region of interest" description="Disordered" evidence="7">
    <location>
        <begin position="205"/>
        <end position="235"/>
    </location>
</feature>
<feature type="transmembrane region" description="Helical" evidence="8">
    <location>
        <begin position="258"/>
        <end position="277"/>
    </location>
</feature>
<evidence type="ECO:0000256" key="8">
    <source>
        <dbReference type="SAM" id="Phobius"/>
    </source>
</evidence>
<dbReference type="Pfam" id="PF00664">
    <property type="entry name" value="ABC_membrane"/>
    <property type="match status" value="1"/>
</dbReference>
<reference evidence="11 12" key="1">
    <citation type="submission" date="2019-01" db="EMBL/GenBank/DDBJ databases">
        <title>Nuclear Genome Assembly of the Microalgal Biofuel strain Nannochloropsis salina CCMP1776.</title>
        <authorList>
            <person name="Hovde B."/>
        </authorList>
    </citation>
    <scope>NUCLEOTIDE SEQUENCE [LARGE SCALE GENOMIC DNA]</scope>
    <source>
        <strain evidence="11 12">CCMP1776</strain>
    </source>
</reference>
<dbReference type="SUPFAM" id="SSF90123">
    <property type="entry name" value="ABC transporter transmembrane region"/>
    <property type="match status" value="1"/>
</dbReference>
<dbReference type="SMART" id="SM00382">
    <property type="entry name" value="AAA"/>
    <property type="match status" value="1"/>
</dbReference>
<dbReference type="OrthoDB" id="6500128at2759"/>
<evidence type="ECO:0000256" key="6">
    <source>
        <dbReference type="ARBA" id="ARBA00023136"/>
    </source>
</evidence>
<evidence type="ECO:0000313" key="11">
    <source>
        <dbReference type="EMBL" id="TFJ87060.1"/>
    </source>
</evidence>
<dbReference type="InterPro" id="IPR003439">
    <property type="entry name" value="ABC_transporter-like_ATP-bd"/>
</dbReference>
<dbReference type="Proteomes" id="UP000355283">
    <property type="component" value="Unassembled WGS sequence"/>
</dbReference>
<dbReference type="InterPro" id="IPR003593">
    <property type="entry name" value="AAA+_ATPase"/>
</dbReference>
<dbReference type="GO" id="GO:0015421">
    <property type="term" value="F:ABC-type oligopeptide transporter activity"/>
    <property type="evidence" value="ECO:0007669"/>
    <property type="project" value="TreeGrafter"/>
</dbReference>
<feature type="compositionally biased region" description="Basic and acidic residues" evidence="7">
    <location>
        <begin position="219"/>
        <end position="228"/>
    </location>
</feature>
<evidence type="ECO:0000256" key="1">
    <source>
        <dbReference type="ARBA" id="ARBA00004141"/>
    </source>
</evidence>
<dbReference type="InterPro" id="IPR039421">
    <property type="entry name" value="Type_1_exporter"/>
</dbReference>
<keyword evidence="3" id="KW-0547">Nucleotide-binding</keyword>
<proteinExistence type="predicted"/>
<comment type="subcellular location">
    <subcellularLocation>
        <location evidence="1">Membrane</location>
        <topology evidence="1">Multi-pass membrane protein</topology>
    </subcellularLocation>
</comment>
<feature type="transmembrane region" description="Helical" evidence="8">
    <location>
        <begin position="309"/>
        <end position="329"/>
    </location>
</feature>
<protein>
    <recommendedName>
        <fullName evidence="13">ABC transporter domain-containing protein</fullName>
    </recommendedName>
</protein>
<name>A0A4D9D6H1_9STRA</name>
<dbReference type="EMBL" id="SDOX01000006">
    <property type="protein sequence ID" value="TFJ87060.1"/>
    <property type="molecule type" value="Genomic_DNA"/>
</dbReference>
<dbReference type="FunFam" id="3.40.50.300:FF:000218">
    <property type="entry name" value="Multidrug ABC transporter ATP-binding protein"/>
    <property type="match status" value="1"/>
</dbReference>
<dbReference type="InterPro" id="IPR036640">
    <property type="entry name" value="ABC1_TM_sf"/>
</dbReference>
<dbReference type="GO" id="GO:0016020">
    <property type="term" value="C:membrane"/>
    <property type="evidence" value="ECO:0007669"/>
    <property type="project" value="UniProtKB-SubCell"/>
</dbReference>
<evidence type="ECO:0000256" key="3">
    <source>
        <dbReference type="ARBA" id="ARBA00022741"/>
    </source>
</evidence>
<feature type="region of interest" description="Disordered" evidence="7">
    <location>
        <begin position="164"/>
        <end position="189"/>
    </location>
</feature>
<accession>A0A4D9D6H1</accession>
<evidence type="ECO:0000313" key="12">
    <source>
        <dbReference type="Proteomes" id="UP000355283"/>
    </source>
</evidence>
<dbReference type="PROSITE" id="PS50929">
    <property type="entry name" value="ABC_TM1F"/>
    <property type="match status" value="1"/>
</dbReference>
<dbReference type="InterPro" id="IPR017871">
    <property type="entry name" value="ABC_transporter-like_CS"/>
</dbReference>
<dbReference type="PROSITE" id="PS00211">
    <property type="entry name" value="ABC_TRANSPORTER_1"/>
    <property type="match status" value="1"/>
</dbReference>
<feature type="transmembrane region" description="Helical" evidence="8">
    <location>
        <begin position="385"/>
        <end position="404"/>
    </location>
</feature>
<keyword evidence="5 8" id="KW-1133">Transmembrane helix</keyword>
<dbReference type="InterPro" id="IPR027417">
    <property type="entry name" value="P-loop_NTPase"/>
</dbReference>
<dbReference type="InterPro" id="IPR011527">
    <property type="entry name" value="ABC1_TM_dom"/>
</dbReference>
<dbReference type="PROSITE" id="PS50893">
    <property type="entry name" value="ABC_TRANSPORTER_2"/>
    <property type="match status" value="1"/>
</dbReference>
<evidence type="ECO:0000256" key="4">
    <source>
        <dbReference type="ARBA" id="ARBA00022840"/>
    </source>
</evidence>
<evidence type="ECO:0000256" key="5">
    <source>
        <dbReference type="ARBA" id="ARBA00022989"/>
    </source>
</evidence>
<keyword evidence="4" id="KW-0067">ATP-binding</keyword>
<feature type="domain" description="ABC transmembrane type-1" evidence="10">
    <location>
        <begin position="261"/>
        <end position="552"/>
    </location>
</feature>
<dbReference type="Pfam" id="PF00005">
    <property type="entry name" value="ABC_tran"/>
    <property type="match status" value="1"/>
</dbReference>
<feature type="domain" description="ABC transporter" evidence="9">
    <location>
        <begin position="610"/>
        <end position="857"/>
    </location>
</feature>
<evidence type="ECO:0000256" key="2">
    <source>
        <dbReference type="ARBA" id="ARBA00022692"/>
    </source>
</evidence>
<dbReference type="GO" id="GO:0005524">
    <property type="term" value="F:ATP binding"/>
    <property type="evidence" value="ECO:0007669"/>
    <property type="project" value="UniProtKB-KW"/>
</dbReference>
<comment type="caution">
    <text evidence="11">The sequence shown here is derived from an EMBL/GenBank/DDBJ whole genome shotgun (WGS) entry which is preliminary data.</text>
</comment>
<dbReference type="PANTHER" id="PTHR43394:SF1">
    <property type="entry name" value="ATP-BINDING CASSETTE SUB-FAMILY B MEMBER 10, MITOCHONDRIAL"/>
    <property type="match status" value="1"/>
</dbReference>
<sequence length="870" mass="94516">MGFDYARSAIIKSQVVAIAVALALALDSPGLLLLYFSQSGFSTSTAYKNGVADYCFKKSVSDILGLNLLKACVLCAFWSFAHGRLLALILPVVATGFCLIKMAVYDEWNSRNKTVPAVVMALSSLSAMVQLVGVWKTQSTTRDPDASLAESLEGREWVDNRKVARVEDKKKGTSQHSGAAMGSSGFGGLADDGGRADAYRLLMDDPDNEEEGHVPGAGGDRDATDTKKSMAASVPPDMPSVRRPMLFLLYHYARPDHGLLFAGLSFIILSSLFKLAIPNFASSLLTLIIEGATATPPVPTLHTAPFREALFYFLVSVLGLAFFTSLRIWTTAKTEVRLVARLQRILFFAILRQDVAFHDAQGTGALTSRLTSDCTLLGSIFTTNFNVAIQAAINLLGSTAYLFVLDARLAGAYLALVLAFMLLTRVFGAYAKKMQIQIQTLKAEANAVADQSIALLRLVRAFATEDWEKGRYDTRTLRNVAKELEVKMLWTLYVPLVFLLQNGLVLVVLLLGGYLVSDGGLSARSLTAFYFYSTTITEAMQSLADNVLSILTGLGAGEKIMDIIAHKPTIPVKGGTVPSFAARVAPFSPPIVSSSMSVPKALPAPKSFDLVFDDVSLTYSSETDSQQSLHRAPVLSHLNLRIPEGQRVAIVGLSGSGKSSLISLLLRFYKPTTGRILFGGHDVQSLDPRWLKAQLGVALQDPMLFGGVSIRENITYGLEGIQEEAVKQAAQMAAIHDFILTLPHAYDTVVGERGVTLSGGERQRVGIARALLRRPKIIIMDECTSSLDSLSESKCQEALMALHRTQPSITLLTIAHRLSTVVDADRILVMAKGKIVEEGTHKELLLREGMYKELVVHQLQEEVIHKKLSV</sequence>
<feature type="transmembrane region" description="Helical" evidence="8">
    <location>
        <begin position="63"/>
        <end position="80"/>
    </location>
</feature>
<keyword evidence="6 8" id="KW-0472">Membrane</keyword>
<evidence type="ECO:0008006" key="13">
    <source>
        <dbReference type="Google" id="ProtNLM"/>
    </source>
</evidence>
<keyword evidence="2 8" id="KW-0812">Transmembrane</keyword>
<feature type="transmembrane region" description="Helical" evidence="8">
    <location>
        <begin position="15"/>
        <end position="36"/>
    </location>
</feature>
<evidence type="ECO:0000259" key="10">
    <source>
        <dbReference type="PROSITE" id="PS50929"/>
    </source>
</evidence>
<dbReference type="SUPFAM" id="SSF52540">
    <property type="entry name" value="P-loop containing nucleoside triphosphate hydrolases"/>
    <property type="match status" value="1"/>
</dbReference>
<dbReference type="AlphaFoldDB" id="A0A4D9D6H1"/>
<dbReference type="Gene3D" id="1.20.1560.10">
    <property type="entry name" value="ABC transporter type 1, transmembrane domain"/>
    <property type="match status" value="1"/>
</dbReference>
<organism evidence="11 12">
    <name type="scientific">Nannochloropsis salina CCMP1776</name>
    <dbReference type="NCBI Taxonomy" id="1027361"/>
    <lineage>
        <taxon>Eukaryota</taxon>
        <taxon>Sar</taxon>
        <taxon>Stramenopiles</taxon>
        <taxon>Ochrophyta</taxon>
        <taxon>Eustigmatophyceae</taxon>
        <taxon>Eustigmatales</taxon>
        <taxon>Monodopsidaceae</taxon>
        <taxon>Microchloropsis</taxon>
        <taxon>Microchloropsis salina</taxon>
    </lineage>
</organism>
<feature type="transmembrane region" description="Helical" evidence="8">
    <location>
        <begin position="492"/>
        <end position="516"/>
    </location>
</feature>
<evidence type="ECO:0000256" key="7">
    <source>
        <dbReference type="SAM" id="MobiDB-lite"/>
    </source>
</evidence>
<feature type="transmembrane region" description="Helical" evidence="8">
    <location>
        <begin position="85"/>
        <end position="105"/>
    </location>
</feature>
<feature type="transmembrane region" description="Helical" evidence="8">
    <location>
        <begin position="410"/>
        <end position="431"/>
    </location>
</feature>
<evidence type="ECO:0000259" key="9">
    <source>
        <dbReference type="PROSITE" id="PS50893"/>
    </source>
</evidence>
<gene>
    <name evidence="11" type="ORF">NSK_001394</name>
</gene>
<dbReference type="PANTHER" id="PTHR43394">
    <property type="entry name" value="ATP-DEPENDENT PERMEASE MDL1, MITOCHONDRIAL"/>
    <property type="match status" value="1"/>
</dbReference>
<dbReference type="GO" id="GO:0016887">
    <property type="term" value="F:ATP hydrolysis activity"/>
    <property type="evidence" value="ECO:0007669"/>
    <property type="project" value="InterPro"/>
</dbReference>